<gene>
    <name evidence="2" type="ORF">R3P38DRAFT_2777172</name>
</gene>
<dbReference type="AlphaFoldDB" id="A0AAW0BLT7"/>
<feature type="region of interest" description="Disordered" evidence="1">
    <location>
        <begin position="42"/>
        <end position="276"/>
    </location>
</feature>
<comment type="caution">
    <text evidence="2">The sequence shown here is derived from an EMBL/GenBank/DDBJ whole genome shotgun (WGS) entry which is preliminary data.</text>
</comment>
<reference evidence="2 3" key="1">
    <citation type="journal article" date="2024" name="J Genomics">
        <title>Draft genome sequencing and assembly of Favolaschia claudopus CIRM-BRFM 2984 isolated from oak limbs.</title>
        <authorList>
            <person name="Navarro D."/>
            <person name="Drula E."/>
            <person name="Chaduli D."/>
            <person name="Cazenave R."/>
            <person name="Ahrendt S."/>
            <person name="Wang J."/>
            <person name="Lipzen A."/>
            <person name="Daum C."/>
            <person name="Barry K."/>
            <person name="Grigoriev I.V."/>
            <person name="Favel A."/>
            <person name="Rosso M.N."/>
            <person name="Martin F."/>
        </authorList>
    </citation>
    <scope>NUCLEOTIDE SEQUENCE [LARGE SCALE GENOMIC DNA]</scope>
    <source>
        <strain evidence="2 3">CIRM-BRFM 2984</strain>
    </source>
</reference>
<dbReference type="EMBL" id="JAWWNJ010000030">
    <property type="protein sequence ID" value="KAK7027067.1"/>
    <property type="molecule type" value="Genomic_DNA"/>
</dbReference>
<dbReference type="PANTHER" id="PTHR35871:SF1">
    <property type="entry name" value="CXC1-LIKE CYSTEINE CLUSTER ASSOCIATED WITH KDZ TRANSPOSASES DOMAIN-CONTAINING PROTEIN"/>
    <property type="match status" value="1"/>
</dbReference>
<proteinExistence type="predicted"/>
<feature type="compositionally biased region" description="Basic and acidic residues" evidence="1">
    <location>
        <begin position="239"/>
        <end position="256"/>
    </location>
</feature>
<evidence type="ECO:0000313" key="2">
    <source>
        <dbReference type="EMBL" id="KAK7027067.1"/>
    </source>
</evidence>
<feature type="region of interest" description="Disordered" evidence="1">
    <location>
        <begin position="576"/>
        <end position="600"/>
    </location>
</feature>
<name>A0AAW0BLT7_9AGAR</name>
<feature type="compositionally biased region" description="Low complexity" evidence="1">
    <location>
        <begin position="181"/>
        <end position="190"/>
    </location>
</feature>
<dbReference type="PANTHER" id="PTHR35871">
    <property type="entry name" value="EXPRESSED PROTEIN"/>
    <property type="match status" value="1"/>
</dbReference>
<evidence type="ECO:0000256" key="1">
    <source>
        <dbReference type="SAM" id="MobiDB-lite"/>
    </source>
</evidence>
<dbReference type="Proteomes" id="UP001362999">
    <property type="component" value="Unassembled WGS sequence"/>
</dbReference>
<feature type="compositionally biased region" description="Acidic residues" evidence="1">
    <location>
        <begin position="228"/>
        <end position="238"/>
    </location>
</feature>
<sequence>MPPTKRKAQRAGLKQGRYGHSKVPKAGKENFTVYLANATVESETDYSEEPGANFSSLPIHGTLSEPTALGNFDGSEERRPNSPAMPPLRPASPFPDDDIVLPDLEPVSDDETGEEEEDLADDEEDEEDEEDEDDDYGEGDWDDQLYEEARKRMPGYRPATASAPKPPAATQPAQDMHHTQNNSSGTHSPGSGPPFPPSNPFANPWADSHTPPSNASPPADSWRFNFSADDEYYEEYESDDLRDRDNDAPGPNEREPPSNPSTTQPDGDSCGGEFTAPSKETARAALKAINNLLRPPRNKGAGYKKCKLHLYTRTRLEWMASFLHLYTSDKTAPTGQLSVHSKWISASLTAAHAAQKGPWLARKLREWTRAFMKDSDDIPMSPYGSWNRERCILEDADVANEIAMHLQSLRKYVSALDIVHYIDRPEIKTRLKLKKGIHLATAQRWMKSMGYRWTKNPSGQYVDGHERADVVYYRQTEFIPAFTELEYQTRKWVLENKELVMKLPPGQVINDLNLGDYGSQNIGKEFCDLKMQGKSQPLSAELFDSYIVKSTRISCKLIRVCILGMMRSSYGKSGRPFAEGVEAPPNRFKTSNQLSGLDEN</sequence>
<feature type="region of interest" description="Disordered" evidence="1">
    <location>
        <begin position="1"/>
        <end position="29"/>
    </location>
</feature>
<organism evidence="2 3">
    <name type="scientific">Favolaschia claudopus</name>
    <dbReference type="NCBI Taxonomy" id="2862362"/>
    <lineage>
        <taxon>Eukaryota</taxon>
        <taxon>Fungi</taxon>
        <taxon>Dikarya</taxon>
        <taxon>Basidiomycota</taxon>
        <taxon>Agaricomycotina</taxon>
        <taxon>Agaricomycetes</taxon>
        <taxon>Agaricomycetidae</taxon>
        <taxon>Agaricales</taxon>
        <taxon>Marasmiineae</taxon>
        <taxon>Mycenaceae</taxon>
        <taxon>Favolaschia</taxon>
    </lineage>
</organism>
<protein>
    <submittedName>
        <fullName evidence="2">Uncharacterized protein</fullName>
    </submittedName>
</protein>
<evidence type="ECO:0000313" key="3">
    <source>
        <dbReference type="Proteomes" id="UP001362999"/>
    </source>
</evidence>
<feature type="compositionally biased region" description="Acidic residues" evidence="1">
    <location>
        <begin position="95"/>
        <end position="146"/>
    </location>
</feature>
<keyword evidence="3" id="KW-1185">Reference proteome</keyword>
<accession>A0AAW0BLT7</accession>
<feature type="compositionally biased region" description="Pro residues" evidence="1">
    <location>
        <begin position="83"/>
        <end position="93"/>
    </location>
</feature>
<feature type="compositionally biased region" description="Polar residues" evidence="1">
    <location>
        <begin position="588"/>
        <end position="600"/>
    </location>
</feature>